<evidence type="ECO:0000256" key="1">
    <source>
        <dbReference type="ARBA" id="ARBA00004141"/>
    </source>
</evidence>
<feature type="compositionally biased region" description="Basic and acidic residues" evidence="5">
    <location>
        <begin position="43"/>
        <end position="52"/>
    </location>
</feature>
<dbReference type="PANTHER" id="PTHR34118">
    <property type="entry name" value="NF-KAPPA-B INHIBITOR-LIKE PROTEIN-RELATED"/>
    <property type="match status" value="1"/>
</dbReference>
<evidence type="ECO:0000259" key="6">
    <source>
        <dbReference type="Pfam" id="PF24763"/>
    </source>
</evidence>
<organism evidence="7 8">
    <name type="scientific">Cyanidium caldarium</name>
    <name type="common">Red alga</name>
    <dbReference type="NCBI Taxonomy" id="2771"/>
    <lineage>
        <taxon>Eukaryota</taxon>
        <taxon>Rhodophyta</taxon>
        <taxon>Bangiophyceae</taxon>
        <taxon>Cyanidiales</taxon>
        <taxon>Cyanidiaceae</taxon>
        <taxon>Cyanidium</taxon>
    </lineage>
</organism>
<dbReference type="Proteomes" id="UP001301350">
    <property type="component" value="Unassembled WGS sequence"/>
</dbReference>
<evidence type="ECO:0000313" key="8">
    <source>
        <dbReference type="Proteomes" id="UP001301350"/>
    </source>
</evidence>
<keyword evidence="3" id="KW-1133">Transmembrane helix</keyword>
<evidence type="ECO:0000256" key="2">
    <source>
        <dbReference type="ARBA" id="ARBA00022692"/>
    </source>
</evidence>
<feature type="domain" description="CGL160/ATPI" evidence="6">
    <location>
        <begin position="95"/>
        <end position="161"/>
    </location>
</feature>
<sequence length="253" mass="27301">MFLSTPFHFSFGGQLGRAPRRGSRPLRACDARPEQATPATTRTEADTQRQRTQRDIRRALAFEQQYYGPDRYGLGVTPTRRGGIGGVRQTRGRDASRTEYAQLQRRLLRDTVVVGAVGTAVTAVCSSEVDVVSFGLGASASVLYVFLLERHVDRMVTRVQAVAADTADSEEGDGDDSGGSAAWMALGGGPIRLSVLVALIVGVSRFRESLHLLPALLGFLTYKVATVLPALDRLWRREGVEGGGKPGGDGKQR</sequence>
<proteinExistence type="predicted"/>
<keyword evidence="4" id="KW-0472">Membrane</keyword>
<evidence type="ECO:0000256" key="4">
    <source>
        <dbReference type="ARBA" id="ARBA00023136"/>
    </source>
</evidence>
<evidence type="ECO:0000256" key="3">
    <source>
        <dbReference type="ARBA" id="ARBA00022989"/>
    </source>
</evidence>
<reference evidence="7 8" key="1">
    <citation type="submission" date="2022-07" db="EMBL/GenBank/DDBJ databases">
        <title>Genome-wide signatures of adaptation to extreme environments.</title>
        <authorList>
            <person name="Cho C.H."/>
            <person name="Yoon H.S."/>
        </authorList>
    </citation>
    <scope>NUCLEOTIDE SEQUENCE [LARGE SCALE GENOMIC DNA]</scope>
    <source>
        <strain evidence="7 8">DBV 063 E5</strain>
    </source>
</reference>
<protein>
    <recommendedName>
        <fullName evidence="6">CGL160/ATPI domain-containing protein</fullName>
    </recommendedName>
</protein>
<evidence type="ECO:0000256" key="5">
    <source>
        <dbReference type="SAM" id="MobiDB-lite"/>
    </source>
</evidence>
<dbReference type="PANTHER" id="PTHR34118:SF6">
    <property type="entry name" value="PROTEIN CONSERVED ONLY IN THE GREEN LINEAGE 160, CHLOROPLASTIC"/>
    <property type="match status" value="1"/>
</dbReference>
<dbReference type="GO" id="GO:0016020">
    <property type="term" value="C:membrane"/>
    <property type="evidence" value="ECO:0007669"/>
    <property type="project" value="UniProtKB-SubCell"/>
</dbReference>
<dbReference type="InterPro" id="IPR056309">
    <property type="entry name" value="CGL160/ATPI_dom"/>
</dbReference>
<feature type="region of interest" description="Disordered" evidence="5">
    <location>
        <begin position="12"/>
        <end position="52"/>
    </location>
</feature>
<keyword evidence="2" id="KW-0812">Transmembrane</keyword>
<accession>A0AAV9IWC8</accession>
<evidence type="ECO:0000313" key="7">
    <source>
        <dbReference type="EMBL" id="KAK4536466.1"/>
    </source>
</evidence>
<comment type="subcellular location">
    <subcellularLocation>
        <location evidence="1">Membrane</location>
        <topology evidence="1">Multi-pass membrane protein</topology>
    </subcellularLocation>
</comment>
<dbReference type="AlphaFoldDB" id="A0AAV9IWC8"/>
<dbReference type="EMBL" id="JANCYW010000008">
    <property type="protein sequence ID" value="KAK4536466.1"/>
    <property type="molecule type" value="Genomic_DNA"/>
</dbReference>
<dbReference type="Pfam" id="PF24763">
    <property type="entry name" value="CGL160_C"/>
    <property type="match status" value="1"/>
</dbReference>
<comment type="caution">
    <text evidence="7">The sequence shown here is derived from an EMBL/GenBank/DDBJ whole genome shotgun (WGS) entry which is preliminary data.</text>
</comment>
<name>A0AAV9IWC8_CYACA</name>
<gene>
    <name evidence="7" type="ORF">CDCA_CDCA08G2491</name>
</gene>
<keyword evidence="8" id="KW-1185">Reference proteome</keyword>